<accession>A0A3G2S7U9</accession>
<evidence type="ECO:0000256" key="7">
    <source>
        <dbReference type="ARBA" id="ARBA00022989"/>
    </source>
</evidence>
<evidence type="ECO:0000259" key="12">
    <source>
        <dbReference type="Pfam" id="PF09335"/>
    </source>
</evidence>
<comment type="subcellular location">
    <subcellularLocation>
        <location evidence="2">Golgi apparatus membrane</location>
        <topology evidence="2">Multi-pass membrane protein</topology>
    </subcellularLocation>
</comment>
<evidence type="ECO:0000256" key="10">
    <source>
        <dbReference type="SAM" id="MobiDB-lite"/>
    </source>
</evidence>
<feature type="transmembrane region" description="Helical" evidence="11">
    <location>
        <begin position="244"/>
        <end position="265"/>
    </location>
</feature>
<dbReference type="Proteomes" id="UP000269793">
    <property type="component" value="Chromosome VI"/>
</dbReference>
<dbReference type="GO" id="GO:0000139">
    <property type="term" value="C:Golgi membrane"/>
    <property type="evidence" value="ECO:0007669"/>
    <property type="project" value="UniProtKB-SubCell"/>
</dbReference>
<sequence length="475" mass="53455">MSSRLDTMSRHPVDVPRRSDTVTPRQRKTPSLRVQTQLRSHSHDTENTAWRPMRSGTRSPRSPSRLRSAAHAAQSLVSVMARSMSPTVASTLIDVPTTMSPVSMEPEEMPHEHTISMDVAEPIVAPQARHGAVYLRPRSRQTRRIRRRSAWAHVQAIARLVGHPRECLVLAFQYVCAQYTYWDHAFRDPVTDQRTWWPPWMQSYAPLLVWVVISLSSTVLVMLFHTPLFHALDHMSTLLRDQGLLGRVLFGALIFALTFPPMPLYSTMIVLSGFAFGMWQGFVVSYVAALSGAAAVFLLSRTYLHTWMMRVLAHAGGLQRVVHAIELRPQLLFLVRLAPYPYNLLNMLLASSHILSFRTYLSCTALALPKLLVHTSIGASIENWTTNRASNDAYTVRHMAGLCGMVLCVGIFIYLHHVTSRAVNDSLEHGSGEEYDMEDDVEPKSPGTPEHCDTTTSHAPSWLAESIEEFERAVE</sequence>
<feature type="region of interest" description="Disordered" evidence="10">
    <location>
        <begin position="1"/>
        <end position="70"/>
    </location>
</feature>
<feature type="transmembrane region" description="Helical" evidence="11">
    <location>
        <begin position="207"/>
        <end position="232"/>
    </location>
</feature>
<feature type="compositionally biased region" description="Basic and acidic residues" evidence="10">
    <location>
        <begin position="7"/>
        <end position="20"/>
    </location>
</feature>
<dbReference type="InterPro" id="IPR051076">
    <property type="entry name" value="Golgi_membrane_TVP38/TMEM64"/>
</dbReference>
<dbReference type="GO" id="GO:0016192">
    <property type="term" value="P:vesicle-mediated transport"/>
    <property type="evidence" value="ECO:0007669"/>
    <property type="project" value="TreeGrafter"/>
</dbReference>
<dbReference type="PANTHER" id="PTHR47549:SF3">
    <property type="entry name" value="GOLGI APPARATUS MEMBRANE PROTEIN TVP38"/>
    <property type="match status" value="1"/>
</dbReference>
<keyword evidence="9 11" id="KW-0472">Membrane</keyword>
<evidence type="ECO:0000256" key="2">
    <source>
        <dbReference type="ARBA" id="ARBA00004653"/>
    </source>
</evidence>
<organism evidence="13 14">
    <name type="scientific">Malassezia restricta (strain ATCC 96810 / NBRC 103918 / CBS 7877)</name>
    <name type="common">Seborrheic dermatitis infection agent</name>
    <dbReference type="NCBI Taxonomy" id="425264"/>
    <lineage>
        <taxon>Eukaryota</taxon>
        <taxon>Fungi</taxon>
        <taxon>Dikarya</taxon>
        <taxon>Basidiomycota</taxon>
        <taxon>Ustilaginomycotina</taxon>
        <taxon>Malasseziomycetes</taxon>
        <taxon>Malasseziales</taxon>
        <taxon>Malasseziaceae</taxon>
        <taxon>Malassezia</taxon>
    </lineage>
</organism>
<feature type="compositionally biased region" description="Low complexity" evidence="10">
    <location>
        <begin position="51"/>
        <end position="67"/>
    </location>
</feature>
<keyword evidence="14" id="KW-1185">Reference proteome</keyword>
<evidence type="ECO:0000256" key="3">
    <source>
        <dbReference type="ARBA" id="ARBA00008640"/>
    </source>
</evidence>
<dbReference type="GO" id="GO:0000022">
    <property type="term" value="P:mitotic spindle elongation"/>
    <property type="evidence" value="ECO:0007669"/>
    <property type="project" value="TreeGrafter"/>
</dbReference>
<evidence type="ECO:0000256" key="6">
    <source>
        <dbReference type="ARBA" id="ARBA00022692"/>
    </source>
</evidence>
<reference evidence="13 14" key="1">
    <citation type="submission" date="2018-10" db="EMBL/GenBank/DDBJ databases">
        <title>Complete genome sequence of Malassezia restricta CBS 7877.</title>
        <authorList>
            <person name="Morand S.C."/>
            <person name="Bertignac M."/>
            <person name="Iltis A."/>
            <person name="Kolder I."/>
            <person name="Pirovano W."/>
            <person name="Jourdain R."/>
            <person name="Clavaud C."/>
        </authorList>
    </citation>
    <scope>NUCLEOTIDE SEQUENCE [LARGE SCALE GENOMIC DNA]</scope>
    <source>
        <strain evidence="13 14">CBS 7877</strain>
    </source>
</reference>
<evidence type="ECO:0000313" key="13">
    <source>
        <dbReference type="EMBL" id="AYO44133.1"/>
    </source>
</evidence>
<evidence type="ECO:0000256" key="9">
    <source>
        <dbReference type="ARBA" id="ARBA00023136"/>
    </source>
</evidence>
<evidence type="ECO:0000256" key="5">
    <source>
        <dbReference type="ARBA" id="ARBA00020673"/>
    </source>
</evidence>
<protein>
    <recommendedName>
        <fullName evidence="4">Golgi apparatus membrane protein TVP38</fullName>
    </recommendedName>
    <alternativeName>
        <fullName evidence="5">Golgi apparatus membrane protein tvp38</fullName>
    </alternativeName>
</protein>
<evidence type="ECO:0000256" key="11">
    <source>
        <dbReference type="SAM" id="Phobius"/>
    </source>
</evidence>
<gene>
    <name evidence="13" type="primary">tvp38</name>
    <name evidence="13" type="ORF">DNF11_3183</name>
</gene>
<feature type="transmembrane region" description="Helical" evidence="11">
    <location>
        <begin position="396"/>
        <end position="415"/>
    </location>
</feature>
<evidence type="ECO:0000256" key="8">
    <source>
        <dbReference type="ARBA" id="ARBA00023034"/>
    </source>
</evidence>
<keyword evidence="7 11" id="KW-1133">Transmembrane helix</keyword>
<keyword evidence="6 11" id="KW-0812">Transmembrane</keyword>
<comment type="similarity">
    <text evidence="3">Belongs to the TVP38/TMEM64 family.</text>
</comment>
<dbReference type="VEuPathDB" id="FungiDB:DNF11_3183"/>
<feature type="transmembrane region" description="Helical" evidence="11">
    <location>
        <begin position="277"/>
        <end position="300"/>
    </location>
</feature>
<dbReference type="AlphaFoldDB" id="A0A3G2S7U9"/>
<dbReference type="InterPro" id="IPR032816">
    <property type="entry name" value="VTT_dom"/>
</dbReference>
<feature type="region of interest" description="Disordered" evidence="10">
    <location>
        <begin position="429"/>
        <end position="460"/>
    </location>
</feature>
<dbReference type="OrthoDB" id="166803at2759"/>
<dbReference type="Pfam" id="PF09335">
    <property type="entry name" value="VTT_dom"/>
    <property type="match status" value="1"/>
</dbReference>
<keyword evidence="8" id="KW-0333">Golgi apparatus</keyword>
<evidence type="ECO:0000256" key="4">
    <source>
        <dbReference type="ARBA" id="ARBA00013533"/>
    </source>
</evidence>
<dbReference type="STRING" id="425264.A0A3G2S7U9"/>
<comment type="function">
    <text evidence="1">Golgi membrane protein involved in vesicular trafficking and spindle migration.</text>
</comment>
<feature type="domain" description="VTT" evidence="12">
    <location>
        <begin position="265"/>
        <end position="379"/>
    </location>
</feature>
<evidence type="ECO:0000256" key="1">
    <source>
        <dbReference type="ARBA" id="ARBA00002978"/>
    </source>
</evidence>
<proteinExistence type="inferred from homology"/>
<name>A0A3G2S7U9_MALR7</name>
<evidence type="ECO:0000313" key="14">
    <source>
        <dbReference type="Proteomes" id="UP000269793"/>
    </source>
</evidence>
<dbReference type="EMBL" id="CP033153">
    <property type="protein sequence ID" value="AYO44133.1"/>
    <property type="molecule type" value="Genomic_DNA"/>
</dbReference>
<dbReference type="PANTHER" id="PTHR47549">
    <property type="entry name" value="GOLGI APPARATUS MEMBRANE PROTEIN TVP38-RELATED"/>
    <property type="match status" value="1"/>
</dbReference>